<proteinExistence type="predicted"/>
<dbReference type="EMBL" id="JAHHGM010000001">
    <property type="protein sequence ID" value="MBT2987701.1"/>
    <property type="molecule type" value="Genomic_DNA"/>
</dbReference>
<dbReference type="Pfam" id="PF07045">
    <property type="entry name" value="DUF1330"/>
    <property type="match status" value="1"/>
</dbReference>
<feature type="domain" description="DUF1330" evidence="1">
    <location>
        <begin position="57"/>
        <end position="141"/>
    </location>
</feature>
<dbReference type="InterPro" id="IPR010753">
    <property type="entry name" value="DUF1330"/>
</dbReference>
<dbReference type="InterPro" id="IPR011008">
    <property type="entry name" value="Dimeric_a/b-barrel"/>
</dbReference>
<evidence type="ECO:0000313" key="3">
    <source>
        <dbReference type="Proteomes" id="UP000770889"/>
    </source>
</evidence>
<comment type="caution">
    <text evidence="2">The sequence shown here is derived from an EMBL/GenBank/DDBJ whole genome shotgun (WGS) entry which is preliminary data.</text>
</comment>
<evidence type="ECO:0000259" key="1">
    <source>
        <dbReference type="Pfam" id="PF07045"/>
    </source>
</evidence>
<dbReference type="SUPFAM" id="SSF54909">
    <property type="entry name" value="Dimeric alpha+beta barrel"/>
    <property type="match status" value="1"/>
</dbReference>
<dbReference type="Proteomes" id="UP000770889">
    <property type="component" value="Unassembled WGS sequence"/>
</dbReference>
<name>A0A944M462_9GAMM</name>
<reference evidence="2 3" key="1">
    <citation type="submission" date="2021-05" db="EMBL/GenBank/DDBJ databases">
        <title>Genetic and Functional Diversity in Clade A Lucinid endosymbionts from the Bahamas.</title>
        <authorList>
            <person name="Giani N.M."/>
            <person name="Engel A.S."/>
            <person name="Campbell B.J."/>
        </authorList>
    </citation>
    <scope>NUCLEOTIDE SEQUENCE [LARGE SCALE GENOMIC DNA]</scope>
    <source>
        <strain evidence="2">LUC16012Gg_MoonRockCtena</strain>
    </source>
</reference>
<gene>
    <name evidence="2" type="ORF">KME65_01945</name>
</gene>
<evidence type="ECO:0000313" key="2">
    <source>
        <dbReference type="EMBL" id="MBT2987701.1"/>
    </source>
</evidence>
<organism evidence="2 3">
    <name type="scientific">Candidatus Thiodiazotropha taylori</name>
    <dbReference type="NCBI Taxonomy" id="2792791"/>
    <lineage>
        <taxon>Bacteria</taxon>
        <taxon>Pseudomonadati</taxon>
        <taxon>Pseudomonadota</taxon>
        <taxon>Gammaproteobacteria</taxon>
        <taxon>Chromatiales</taxon>
        <taxon>Sedimenticolaceae</taxon>
        <taxon>Candidatus Thiodiazotropha</taxon>
    </lineage>
</organism>
<dbReference type="PANTHER" id="PTHR40257:SF1">
    <property type="entry name" value="DUF1330 DOMAIN-CONTAINING PROTEIN"/>
    <property type="match status" value="1"/>
</dbReference>
<dbReference type="Gene3D" id="3.30.70.100">
    <property type="match status" value="1"/>
</dbReference>
<protein>
    <submittedName>
        <fullName evidence="2">DUF1330 domain-containing protein</fullName>
    </submittedName>
</protein>
<dbReference type="AlphaFoldDB" id="A0A944M462"/>
<dbReference type="PANTHER" id="PTHR40257">
    <property type="match status" value="1"/>
</dbReference>
<accession>A0A944M462</accession>
<sequence>MKHSVDDLIHAYGEVDNAPTRDQWRTLLDGDPDAPLTVVNFFKLRASADADLIGVAMSGNQAFEKYAETSVPKVSEVGGHFVLRGLFEGGFIGEELEDWHILAIGQYPRRKNFLQLLCDEEYREAFKYRQAAVEKQNVFFVNSI</sequence>